<dbReference type="OMA" id="WGLYEMS"/>
<keyword evidence="10" id="KW-1185">Reference proteome</keyword>
<evidence type="ECO:0000256" key="6">
    <source>
        <dbReference type="ARBA" id="ARBA00023242"/>
    </source>
</evidence>
<evidence type="ECO:0000313" key="9">
    <source>
        <dbReference type="EMBL" id="EPX70938.1"/>
    </source>
</evidence>
<proteinExistence type="inferred from homology"/>
<dbReference type="GO" id="GO:2000640">
    <property type="term" value="P:positive regulation of SREBP signaling pathway"/>
    <property type="evidence" value="ECO:0007669"/>
    <property type="project" value="EnsemblFungi"/>
</dbReference>
<evidence type="ECO:0000259" key="8">
    <source>
        <dbReference type="Pfam" id="PF22329"/>
    </source>
</evidence>
<evidence type="ECO:0000256" key="2">
    <source>
        <dbReference type="ARBA" id="ARBA00007273"/>
    </source>
</evidence>
<comment type="similarity">
    <text evidence="2">Belongs to the ETT1 family.</text>
</comment>
<keyword evidence="4" id="KW-0805">Transcription regulation</keyword>
<dbReference type="GO" id="GO:0045944">
    <property type="term" value="P:positive regulation of transcription by RNA polymerase II"/>
    <property type="evidence" value="ECO:0007669"/>
    <property type="project" value="EnsemblFungi"/>
</dbReference>
<feature type="region of interest" description="Disordered" evidence="7">
    <location>
        <begin position="1"/>
        <end position="48"/>
    </location>
</feature>
<feature type="domain" description="Negative regulator of ofd1 C-terminal" evidence="8">
    <location>
        <begin position="246"/>
        <end position="385"/>
    </location>
</feature>
<dbReference type="VEuPathDB" id="FungiDB:SOCG_01159"/>
<dbReference type="PANTHER" id="PTHR28290">
    <property type="entry name" value="ENHANCER OF TRANSLATION TERMINATION 1"/>
    <property type="match status" value="1"/>
</dbReference>
<dbReference type="AlphaFoldDB" id="S9PTW8"/>
<dbReference type="InterPro" id="IPR055243">
    <property type="entry name" value="Nro1_C"/>
</dbReference>
<dbReference type="RefSeq" id="XP_013019568.1">
    <property type="nucleotide sequence ID" value="XM_013164114.1"/>
</dbReference>
<dbReference type="HOGENOM" id="CLU_710101_0_0_1"/>
<dbReference type="EMBL" id="KE503208">
    <property type="protein sequence ID" value="EPX70938.1"/>
    <property type="molecule type" value="Genomic_DNA"/>
</dbReference>
<keyword evidence="5" id="KW-0804">Transcription</keyword>
<keyword evidence="3" id="KW-0810">Translation regulation</keyword>
<evidence type="ECO:0000256" key="1">
    <source>
        <dbReference type="ARBA" id="ARBA00004123"/>
    </source>
</evidence>
<dbReference type="Proteomes" id="UP000016088">
    <property type="component" value="Unassembled WGS sequence"/>
</dbReference>
<evidence type="ECO:0000256" key="7">
    <source>
        <dbReference type="SAM" id="MobiDB-lite"/>
    </source>
</evidence>
<evidence type="ECO:0000256" key="4">
    <source>
        <dbReference type="ARBA" id="ARBA00023015"/>
    </source>
</evidence>
<dbReference type="GO" id="GO:0006417">
    <property type="term" value="P:regulation of translation"/>
    <property type="evidence" value="ECO:0007669"/>
    <property type="project" value="UniProtKB-KW"/>
</dbReference>
<reference evidence="9 10" key="1">
    <citation type="journal article" date="2011" name="Science">
        <title>Comparative functional genomics of the fission yeasts.</title>
        <authorList>
            <person name="Rhind N."/>
            <person name="Chen Z."/>
            <person name="Yassour M."/>
            <person name="Thompson D.A."/>
            <person name="Haas B.J."/>
            <person name="Habib N."/>
            <person name="Wapinski I."/>
            <person name="Roy S."/>
            <person name="Lin M.F."/>
            <person name="Heiman D.I."/>
            <person name="Young S.K."/>
            <person name="Furuya K."/>
            <person name="Guo Y."/>
            <person name="Pidoux A."/>
            <person name="Chen H.M."/>
            <person name="Robbertse B."/>
            <person name="Goldberg J.M."/>
            <person name="Aoki K."/>
            <person name="Bayne E.H."/>
            <person name="Berlin A.M."/>
            <person name="Desjardins C.A."/>
            <person name="Dobbs E."/>
            <person name="Dukaj L."/>
            <person name="Fan L."/>
            <person name="FitzGerald M.G."/>
            <person name="French C."/>
            <person name="Gujja S."/>
            <person name="Hansen K."/>
            <person name="Keifenheim D."/>
            <person name="Levin J.Z."/>
            <person name="Mosher R.A."/>
            <person name="Mueller C.A."/>
            <person name="Pfiffner J."/>
            <person name="Priest M."/>
            <person name="Russ C."/>
            <person name="Smialowska A."/>
            <person name="Swoboda P."/>
            <person name="Sykes S.M."/>
            <person name="Vaughn M."/>
            <person name="Vengrova S."/>
            <person name="Yoder R."/>
            <person name="Zeng Q."/>
            <person name="Allshire R."/>
            <person name="Baulcombe D."/>
            <person name="Birren B.W."/>
            <person name="Brown W."/>
            <person name="Ekwall K."/>
            <person name="Kellis M."/>
            <person name="Leatherwood J."/>
            <person name="Levin H."/>
            <person name="Margalit H."/>
            <person name="Martienssen R."/>
            <person name="Nieduszynski C.A."/>
            <person name="Spatafora J.W."/>
            <person name="Friedman N."/>
            <person name="Dalgaard J.Z."/>
            <person name="Baumann P."/>
            <person name="Niki H."/>
            <person name="Regev A."/>
            <person name="Nusbaum C."/>
        </authorList>
    </citation>
    <scope>NUCLEOTIDE SEQUENCE [LARGE SCALE GENOMIC DNA]</scope>
    <source>
        <strain evidence="10">yFS286</strain>
    </source>
</reference>
<evidence type="ECO:0000313" key="10">
    <source>
        <dbReference type="Proteomes" id="UP000016088"/>
    </source>
</evidence>
<dbReference type="GO" id="GO:0071456">
    <property type="term" value="P:cellular response to hypoxia"/>
    <property type="evidence" value="ECO:0007669"/>
    <property type="project" value="EnsemblFungi"/>
</dbReference>
<name>S9PTW8_SCHOY</name>
<gene>
    <name evidence="9" type="ORF">SOCG_01159</name>
</gene>
<dbReference type="InterPro" id="IPR024318">
    <property type="entry name" value="Nro1/ETT1"/>
</dbReference>
<evidence type="ECO:0000256" key="5">
    <source>
        <dbReference type="ARBA" id="ARBA00023163"/>
    </source>
</evidence>
<dbReference type="Pfam" id="PF12753">
    <property type="entry name" value="Nro1"/>
    <property type="match status" value="1"/>
</dbReference>
<dbReference type="GO" id="GO:0032933">
    <property type="term" value="P:SREBP signaling pathway"/>
    <property type="evidence" value="ECO:0007669"/>
    <property type="project" value="EnsemblFungi"/>
</dbReference>
<keyword evidence="6" id="KW-0539">Nucleus</keyword>
<dbReference type="Pfam" id="PF22329">
    <property type="entry name" value="Nro1_C"/>
    <property type="match status" value="1"/>
</dbReference>
<dbReference type="GeneID" id="25030141"/>
<dbReference type="GO" id="GO:0005634">
    <property type="term" value="C:nucleus"/>
    <property type="evidence" value="ECO:0007669"/>
    <property type="project" value="UniProtKB-SubCell"/>
</dbReference>
<evidence type="ECO:0000256" key="3">
    <source>
        <dbReference type="ARBA" id="ARBA00022845"/>
    </source>
</evidence>
<accession>S9PTW8</accession>
<comment type="subcellular location">
    <subcellularLocation>
        <location evidence="1">Nucleus</location>
    </subcellularLocation>
</comment>
<organism evidence="9 10">
    <name type="scientific">Schizosaccharomyces octosporus (strain yFS286)</name>
    <name type="common">Fission yeast</name>
    <name type="synonym">Octosporomyces octosporus</name>
    <dbReference type="NCBI Taxonomy" id="483514"/>
    <lineage>
        <taxon>Eukaryota</taxon>
        <taxon>Fungi</taxon>
        <taxon>Dikarya</taxon>
        <taxon>Ascomycota</taxon>
        <taxon>Taphrinomycotina</taxon>
        <taxon>Schizosaccharomycetes</taxon>
        <taxon>Schizosaccharomycetales</taxon>
        <taxon>Schizosaccharomycetaceae</taxon>
        <taxon>Schizosaccharomyces</taxon>
    </lineage>
</organism>
<protein>
    <submittedName>
        <fullName evidence="9">Nuclear pore complex associated protein</fullName>
    </submittedName>
</protein>
<dbReference type="OrthoDB" id="5598057at2759"/>
<sequence>MIGKRPQGLRAAASQKKQQLEKQRQEAAANGIDASEQGNGDVNKGEGDEDETMLVYTEEDNIDQLWGLYEMSREKLEGGDIEGSINLVFGTIHEADRILRNTEDYSGLPKDFHAAYSMALLAVSELYEPAKGRLKETNDEESFIDAALERAQLGLEASGDQSRLNLAFGRAYLEKVRITLWKQDDQQNPSDQSVIIQIVSPYIESALQYLRPLLSMEPFDDLTPDSLRPLYVLSSYMFQFGSQFPESSLLDVHSVIVGLWEKCSAFPDCPLPVRLATKEAVLASHTSFAEYYIDLMDVDEENAEKWAKKASEWLSHSVDAWNALYELDNSAERLLKLADIKMDLAQITEEEGSQDEYLKAASTALQDAQKAGVKLNPDYVEFLEACSSA</sequence>
<dbReference type="PANTHER" id="PTHR28290:SF1">
    <property type="entry name" value="ENHANCER OF TRANSLATION TERMINATION 1"/>
    <property type="match status" value="1"/>
</dbReference>